<feature type="repeat" description="RCC1" evidence="2">
    <location>
        <begin position="305"/>
        <end position="357"/>
    </location>
</feature>
<dbReference type="EMBL" id="HBEM01013315">
    <property type="protein sequence ID" value="CAD8447711.1"/>
    <property type="molecule type" value="Transcribed_RNA"/>
</dbReference>
<dbReference type="AlphaFoldDB" id="A0A7S0H047"/>
<name>A0A7S0H047_9EUKA</name>
<evidence type="ECO:0000256" key="1">
    <source>
        <dbReference type="ARBA" id="ARBA00022737"/>
    </source>
</evidence>
<evidence type="ECO:0000313" key="3">
    <source>
        <dbReference type="EMBL" id="CAD8447711.1"/>
    </source>
</evidence>
<sequence>MRAIFRNCLRSARWPGKRPVAAAAAGGLSALAFVWRYNVHADAAGKPYGARVFCFGSGQYNQLGLGDGMNRDIPTELSSLEESISGVSAGLHNSAAVTDGGALYTWGRGQRLVLGHGDRSEIPYPRQVDALSDVHVVQVSLNEFAAAALDKDGAVYTWGSRALGREGKGEYPEKVTSLEGIPISKIACGSSHTIAIAQDGKLYAWGSGYEGALGLDESVDRKEPTVVPGIDAKHVACGKAFTLVINKEGKLISFGAGDYGQTGHGGGPSSERYTRKPKIIKTLEKHTILHADAGVYHSACVTDEGRVFTWGYGKDGQCGHGDRAVHSPLPRQVASLKNKRAIKVSCGDGHTAVLCEGGQLYVFGRGRDGQLGRGDHLESVASYRTEPMCVDFFASGSLHVKAVTLGGYHSVVLASSK</sequence>
<feature type="repeat" description="RCC1" evidence="2">
    <location>
        <begin position="101"/>
        <end position="152"/>
    </location>
</feature>
<dbReference type="PANTHER" id="PTHR22870">
    <property type="entry name" value="REGULATOR OF CHROMOSOME CONDENSATION"/>
    <property type="match status" value="1"/>
</dbReference>
<organism evidence="3">
    <name type="scientific">Amorphochlora amoebiformis</name>
    <dbReference type="NCBI Taxonomy" id="1561963"/>
    <lineage>
        <taxon>Eukaryota</taxon>
        <taxon>Sar</taxon>
        <taxon>Rhizaria</taxon>
        <taxon>Cercozoa</taxon>
        <taxon>Chlorarachniophyceae</taxon>
        <taxon>Amorphochlora</taxon>
    </lineage>
</organism>
<feature type="repeat" description="RCC1" evidence="2">
    <location>
        <begin position="358"/>
        <end position="416"/>
    </location>
</feature>
<feature type="repeat" description="RCC1" evidence="2">
    <location>
        <begin position="200"/>
        <end position="248"/>
    </location>
</feature>
<evidence type="ECO:0000256" key="2">
    <source>
        <dbReference type="PROSITE-ProRule" id="PRU00235"/>
    </source>
</evidence>
<dbReference type="InterPro" id="IPR000408">
    <property type="entry name" value="Reg_chr_condens"/>
</dbReference>
<dbReference type="InterPro" id="IPR009091">
    <property type="entry name" value="RCC1/BLIP-II"/>
</dbReference>
<reference evidence="3" key="1">
    <citation type="submission" date="2021-01" db="EMBL/GenBank/DDBJ databases">
        <authorList>
            <person name="Corre E."/>
            <person name="Pelletier E."/>
            <person name="Niang G."/>
            <person name="Scheremetjew M."/>
            <person name="Finn R."/>
            <person name="Kale V."/>
            <person name="Holt S."/>
            <person name="Cochrane G."/>
            <person name="Meng A."/>
            <person name="Brown T."/>
            <person name="Cohen L."/>
        </authorList>
    </citation>
    <scope>NUCLEOTIDE SEQUENCE</scope>
    <source>
        <strain evidence="3">CCMP2058</strain>
    </source>
</reference>
<gene>
    <name evidence="3" type="ORF">LAMO00422_LOCUS9203</name>
</gene>
<dbReference type="InterPro" id="IPR051210">
    <property type="entry name" value="Ub_ligase/GEF_domain"/>
</dbReference>
<dbReference type="PROSITE" id="PS00626">
    <property type="entry name" value="RCC1_2"/>
    <property type="match status" value="2"/>
</dbReference>
<feature type="repeat" description="RCC1" evidence="2">
    <location>
        <begin position="50"/>
        <end position="100"/>
    </location>
</feature>
<feature type="repeat" description="RCC1" evidence="2">
    <location>
        <begin position="249"/>
        <end position="304"/>
    </location>
</feature>
<dbReference type="SUPFAM" id="SSF50985">
    <property type="entry name" value="RCC1/BLIP-II"/>
    <property type="match status" value="2"/>
</dbReference>
<protein>
    <submittedName>
        <fullName evidence="3">Uncharacterized protein</fullName>
    </submittedName>
</protein>
<dbReference type="PRINTS" id="PR00633">
    <property type="entry name" value="RCCNDNSATION"/>
</dbReference>
<dbReference type="Gene3D" id="2.130.10.30">
    <property type="entry name" value="Regulator of chromosome condensation 1/beta-lactamase-inhibitor protein II"/>
    <property type="match status" value="3"/>
</dbReference>
<proteinExistence type="predicted"/>
<accession>A0A7S0H047</accession>
<dbReference type="PROSITE" id="PS50012">
    <property type="entry name" value="RCC1_3"/>
    <property type="match status" value="7"/>
</dbReference>
<feature type="repeat" description="RCC1" evidence="2">
    <location>
        <begin position="153"/>
        <end position="199"/>
    </location>
</feature>
<dbReference type="Pfam" id="PF00415">
    <property type="entry name" value="RCC1"/>
    <property type="match status" value="7"/>
</dbReference>
<dbReference type="PANTHER" id="PTHR22870:SF408">
    <property type="entry name" value="OS09G0560450 PROTEIN"/>
    <property type="match status" value="1"/>
</dbReference>
<keyword evidence="1" id="KW-0677">Repeat</keyword>